<dbReference type="EC" id="1.5.1.2" evidence="5 6"/>
<dbReference type="InterPro" id="IPR036291">
    <property type="entry name" value="NAD(P)-bd_dom_sf"/>
</dbReference>
<keyword evidence="11" id="KW-1185">Reference proteome</keyword>
<proteinExistence type="inferred from homology"/>
<comment type="catalytic activity">
    <reaction evidence="5 7">
        <text>L-proline + NADP(+) = (S)-1-pyrroline-5-carboxylate + NADPH + 2 H(+)</text>
        <dbReference type="Rhea" id="RHEA:14109"/>
        <dbReference type="ChEBI" id="CHEBI:15378"/>
        <dbReference type="ChEBI" id="CHEBI:17388"/>
        <dbReference type="ChEBI" id="CHEBI:57783"/>
        <dbReference type="ChEBI" id="CHEBI:58349"/>
        <dbReference type="ChEBI" id="CHEBI:60039"/>
        <dbReference type="EC" id="1.5.1.2"/>
    </reaction>
</comment>
<evidence type="ECO:0000259" key="9">
    <source>
        <dbReference type="Pfam" id="PF14748"/>
    </source>
</evidence>
<evidence type="ECO:0000256" key="5">
    <source>
        <dbReference type="HAMAP-Rule" id="MF_01925"/>
    </source>
</evidence>
<feature type="domain" description="Pyrroline-5-carboxylate reductase dimerisation" evidence="9">
    <location>
        <begin position="160"/>
        <end position="260"/>
    </location>
</feature>
<evidence type="ECO:0000256" key="6">
    <source>
        <dbReference type="NCBIfam" id="TIGR00112"/>
    </source>
</evidence>
<accession>A0ABR7G0E3</accession>
<dbReference type="InterPro" id="IPR008927">
    <property type="entry name" value="6-PGluconate_DH-like_C_sf"/>
</dbReference>
<dbReference type="HAMAP" id="MF_01925">
    <property type="entry name" value="P5C_reductase"/>
    <property type="match status" value="1"/>
</dbReference>
<evidence type="ECO:0000259" key="8">
    <source>
        <dbReference type="Pfam" id="PF03807"/>
    </source>
</evidence>
<comment type="pathway">
    <text evidence="5 7">Amino-acid biosynthesis; L-proline biosynthesis; L-proline from L-glutamate 5-semialdehyde: step 1/1.</text>
</comment>
<name>A0ABR7G0E3_9FIRM</name>
<dbReference type="EMBL" id="JACOPD010000005">
    <property type="protein sequence ID" value="MBC5680904.1"/>
    <property type="molecule type" value="Genomic_DNA"/>
</dbReference>
<evidence type="ECO:0000313" key="11">
    <source>
        <dbReference type="Proteomes" id="UP000628463"/>
    </source>
</evidence>
<dbReference type="Gene3D" id="1.10.3730.10">
    <property type="entry name" value="ProC C-terminal domain-like"/>
    <property type="match status" value="1"/>
</dbReference>
<dbReference type="GO" id="GO:0004735">
    <property type="term" value="F:pyrroline-5-carboxylate reductase activity"/>
    <property type="evidence" value="ECO:0007669"/>
    <property type="project" value="UniProtKB-EC"/>
</dbReference>
<dbReference type="RefSeq" id="WP_186836856.1">
    <property type="nucleotide sequence ID" value="NZ_JACOPD010000005.1"/>
</dbReference>
<organism evidence="10 11">
    <name type="scientific">Lachnospira hominis</name>
    <name type="common">ex Liu et al. 2021</name>
    <dbReference type="NCBI Taxonomy" id="2763051"/>
    <lineage>
        <taxon>Bacteria</taxon>
        <taxon>Bacillati</taxon>
        <taxon>Bacillota</taxon>
        <taxon>Clostridia</taxon>
        <taxon>Lachnospirales</taxon>
        <taxon>Lachnospiraceae</taxon>
        <taxon>Lachnospira</taxon>
    </lineage>
</organism>
<dbReference type="SUPFAM" id="SSF48179">
    <property type="entry name" value="6-phosphogluconate dehydrogenase C-terminal domain-like"/>
    <property type="match status" value="1"/>
</dbReference>
<evidence type="ECO:0000256" key="7">
    <source>
        <dbReference type="RuleBase" id="RU003903"/>
    </source>
</evidence>
<feature type="domain" description="Pyrroline-5-carboxylate reductase catalytic N-terminal" evidence="8">
    <location>
        <begin position="4"/>
        <end position="95"/>
    </location>
</feature>
<dbReference type="PROSITE" id="PS00521">
    <property type="entry name" value="P5CR"/>
    <property type="match status" value="1"/>
</dbReference>
<dbReference type="Gene3D" id="3.40.50.720">
    <property type="entry name" value="NAD(P)-binding Rossmann-like Domain"/>
    <property type="match status" value="1"/>
</dbReference>
<keyword evidence="5" id="KW-0963">Cytoplasm</keyword>
<comment type="subcellular location">
    <subcellularLocation>
        <location evidence="5">Cytoplasm</location>
    </subcellularLocation>
</comment>
<dbReference type="InterPro" id="IPR053790">
    <property type="entry name" value="P5CR-like_CS"/>
</dbReference>
<sequence>MNTFGFIGMGNMGYAMLKGALNSFSKEDIIFTCPSSDRREKISEETGVRFAESNAECANNAKYIILAVKPQVYDVVLKNIHDIVTEESIVISLAPGITITDIKRKLGDNIRVVRAMPNTPALVGEGMTGISYNTAEFSFEERDIIEKFFNSFGKVVTVPENLMSGVVCASGSSPAYVYMFIEALADGAVKYGIPRKDAYKLVAQTVLGSAKMVLETGEHPGKLKDNVCSPGGTTIKGVAALEENGFRNALIKATDACFEACNGVKK</sequence>
<dbReference type="Pfam" id="PF03807">
    <property type="entry name" value="F420_oxidored"/>
    <property type="match status" value="1"/>
</dbReference>
<keyword evidence="4 5" id="KW-0560">Oxidoreductase</keyword>
<dbReference type="PANTHER" id="PTHR11645:SF0">
    <property type="entry name" value="PYRROLINE-5-CARBOXYLATE REDUCTASE 3"/>
    <property type="match status" value="1"/>
</dbReference>
<comment type="function">
    <text evidence="5">Catalyzes the reduction of 1-pyrroline-5-carboxylate (PCA) to L-proline.</text>
</comment>
<dbReference type="InterPro" id="IPR028939">
    <property type="entry name" value="P5C_Rdtase_cat_N"/>
</dbReference>
<reference evidence="10 11" key="1">
    <citation type="submission" date="2020-08" db="EMBL/GenBank/DDBJ databases">
        <title>Genome public.</title>
        <authorList>
            <person name="Liu C."/>
            <person name="Sun Q."/>
        </authorList>
    </citation>
    <scope>NUCLEOTIDE SEQUENCE [LARGE SCALE GENOMIC DNA]</scope>
    <source>
        <strain evidence="10 11">NSJ-43</strain>
    </source>
</reference>
<evidence type="ECO:0000256" key="4">
    <source>
        <dbReference type="ARBA" id="ARBA00023002"/>
    </source>
</evidence>
<evidence type="ECO:0000256" key="3">
    <source>
        <dbReference type="ARBA" id="ARBA00022857"/>
    </source>
</evidence>
<comment type="catalytic activity">
    <reaction evidence="5">
        <text>L-proline + NAD(+) = (S)-1-pyrroline-5-carboxylate + NADH + 2 H(+)</text>
        <dbReference type="Rhea" id="RHEA:14105"/>
        <dbReference type="ChEBI" id="CHEBI:15378"/>
        <dbReference type="ChEBI" id="CHEBI:17388"/>
        <dbReference type="ChEBI" id="CHEBI:57540"/>
        <dbReference type="ChEBI" id="CHEBI:57945"/>
        <dbReference type="ChEBI" id="CHEBI:60039"/>
        <dbReference type="EC" id="1.5.1.2"/>
    </reaction>
</comment>
<protein>
    <recommendedName>
        <fullName evidence="5 6">Pyrroline-5-carboxylate reductase</fullName>
        <shortName evidence="5">P5C reductase</shortName>
        <shortName evidence="5">P5CR</shortName>
        <ecNumber evidence="5 6">1.5.1.2</ecNumber>
    </recommendedName>
    <alternativeName>
        <fullName evidence="5">PCA reductase</fullName>
    </alternativeName>
</protein>
<evidence type="ECO:0000313" key="10">
    <source>
        <dbReference type="EMBL" id="MBC5680904.1"/>
    </source>
</evidence>
<comment type="similarity">
    <text evidence="1 5 7">Belongs to the pyrroline-5-carboxylate reductase family.</text>
</comment>
<dbReference type="Pfam" id="PF14748">
    <property type="entry name" value="P5CR_dimer"/>
    <property type="match status" value="1"/>
</dbReference>
<keyword evidence="5 7" id="KW-0028">Amino-acid biosynthesis</keyword>
<dbReference type="SUPFAM" id="SSF51735">
    <property type="entry name" value="NAD(P)-binding Rossmann-fold domains"/>
    <property type="match status" value="1"/>
</dbReference>
<comment type="caution">
    <text evidence="10">The sequence shown here is derived from an EMBL/GenBank/DDBJ whole genome shotgun (WGS) entry which is preliminary data.</text>
</comment>
<dbReference type="InterPro" id="IPR000304">
    <property type="entry name" value="Pyrroline-COOH_reductase"/>
</dbReference>
<evidence type="ECO:0000256" key="2">
    <source>
        <dbReference type="ARBA" id="ARBA00022650"/>
    </source>
</evidence>
<dbReference type="InterPro" id="IPR029036">
    <property type="entry name" value="P5CR_dimer"/>
</dbReference>
<keyword evidence="2 5" id="KW-0641">Proline biosynthesis</keyword>
<dbReference type="PANTHER" id="PTHR11645">
    <property type="entry name" value="PYRROLINE-5-CARBOXYLATE REDUCTASE"/>
    <property type="match status" value="1"/>
</dbReference>
<keyword evidence="3 5" id="KW-0521">NADP</keyword>
<evidence type="ECO:0000256" key="1">
    <source>
        <dbReference type="ARBA" id="ARBA00005525"/>
    </source>
</evidence>
<dbReference type="NCBIfam" id="TIGR00112">
    <property type="entry name" value="proC"/>
    <property type="match status" value="1"/>
</dbReference>
<gene>
    <name evidence="5 10" type="primary">proC</name>
    <name evidence="10" type="ORF">H8S01_08025</name>
</gene>
<dbReference type="PIRSF" id="PIRSF000193">
    <property type="entry name" value="Pyrrol-5-carb_rd"/>
    <property type="match status" value="1"/>
</dbReference>
<dbReference type="Proteomes" id="UP000628463">
    <property type="component" value="Unassembled WGS sequence"/>
</dbReference>